<dbReference type="Pfam" id="PF09832">
    <property type="entry name" value="DUF2059"/>
    <property type="match status" value="1"/>
</dbReference>
<feature type="domain" description="DUF2059" evidence="2">
    <location>
        <begin position="70"/>
        <end position="126"/>
    </location>
</feature>
<accession>A0A7Y3VXH9</accession>
<dbReference type="Proteomes" id="UP000536509">
    <property type="component" value="Unassembled WGS sequence"/>
</dbReference>
<evidence type="ECO:0000256" key="1">
    <source>
        <dbReference type="SAM" id="SignalP"/>
    </source>
</evidence>
<feature type="chain" id="PRO_5031141239" evidence="1">
    <location>
        <begin position="20"/>
        <end position="134"/>
    </location>
</feature>
<keyword evidence="4" id="KW-1185">Reference proteome</keyword>
<gene>
    <name evidence="3" type="ORF">HKT18_00045</name>
</gene>
<comment type="caution">
    <text evidence="3">The sequence shown here is derived from an EMBL/GenBank/DDBJ whole genome shotgun (WGS) entry which is preliminary data.</text>
</comment>
<reference evidence="3 4" key="1">
    <citation type="submission" date="2020-05" db="EMBL/GenBank/DDBJ databases">
        <title>Draft genome of Flavobacterium sp. IMCC34852.</title>
        <authorList>
            <person name="Song J."/>
            <person name="Cho J.-C."/>
        </authorList>
    </citation>
    <scope>NUCLEOTIDE SEQUENCE [LARGE SCALE GENOMIC DNA]</scope>
    <source>
        <strain evidence="3 4">IMCC34852</strain>
    </source>
</reference>
<dbReference type="InterPro" id="IPR018637">
    <property type="entry name" value="DUF2059"/>
</dbReference>
<feature type="signal peptide" evidence="1">
    <location>
        <begin position="1"/>
        <end position="19"/>
    </location>
</feature>
<sequence>MKKLLFVVALALVSQLGFSQDKATREEVEQVIEKSGALGQIDSAKKQVLEMIPADKKAAFAVEFDIIIKKATDATIDIYLQEYSKEDVKAILAFYNSPVGKKMSEKASVIAQKSQDSMMSLQGEVQALVMKYMQ</sequence>
<name>A0A7Y3VXH9_9FLAO</name>
<evidence type="ECO:0000259" key="2">
    <source>
        <dbReference type="Pfam" id="PF09832"/>
    </source>
</evidence>
<evidence type="ECO:0000313" key="4">
    <source>
        <dbReference type="Proteomes" id="UP000536509"/>
    </source>
</evidence>
<dbReference type="EMBL" id="JABEVX010000001">
    <property type="protein sequence ID" value="NNT70593.1"/>
    <property type="molecule type" value="Genomic_DNA"/>
</dbReference>
<organism evidence="3 4">
    <name type="scientific">Flavobacterium rivulicola</name>
    <dbReference type="NCBI Taxonomy" id="2732161"/>
    <lineage>
        <taxon>Bacteria</taxon>
        <taxon>Pseudomonadati</taxon>
        <taxon>Bacteroidota</taxon>
        <taxon>Flavobacteriia</taxon>
        <taxon>Flavobacteriales</taxon>
        <taxon>Flavobacteriaceae</taxon>
        <taxon>Flavobacterium</taxon>
    </lineage>
</organism>
<dbReference type="RefSeq" id="WP_171220817.1">
    <property type="nucleotide sequence ID" value="NZ_CP121446.1"/>
</dbReference>
<dbReference type="AlphaFoldDB" id="A0A7Y3VXH9"/>
<keyword evidence="1" id="KW-0732">Signal</keyword>
<protein>
    <submittedName>
        <fullName evidence="3">DUF2059 domain-containing protein</fullName>
    </submittedName>
</protein>
<evidence type="ECO:0000313" key="3">
    <source>
        <dbReference type="EMBL" id="NNT70593.1"/>
    </source>
</evidence>
<proteinExistence type="predicted"/>